<keyword evidence="2" id="KW-1003">Cell membrane</keyword>
<sequence length="280" mass="28943">MTAYQTGLLVILALNVLGAFAVYLPLSAGQLNLGIAGFMAVGAYAAAWLGNEQGWGATAAIAAGGGAAALVACAVAVPILRTHGIYLALATFALGQVITAVFLNLEPVGAAAGYPVTEHIGPAAVLLTTLGVAALVLLLSCTRFALCLTAIRSDAVVADLMGMPVRALKVAAFTLGAAIAGLSGGLYALHYNYVEAQHFGVMLSTYTVLYVLLGGTRSVWGPILGAAFFTLIPELLRASAGWRYAIFALLVILFMAWRPAGLLTGGLRLPWRRRAAEETP</sequence>
<evidence type="ECO:0000256" key="3">
    <source>
        <dbReference type="ARBA" id="ARBA00022692"/>
    </source>
</evidence>
<dbReference type="GO" id="GO:0005886">
    <property type="term" value="C:plasma membrane"/>
    <property type="evidence" value="ECO:0007669"/>
    <property type="project" value="UniProtKB-SubCell"/>
</dbReference>
<keyword evidence="4 6" id="KW-1133">Transmembrane helix</keyword>
<accession>A0A9X2BWZ3</accession>
<feature type="transmembrane region" description="Helical" evidence="6">
    <location>
        <begin position="209"/>
        <end position="232"/>
    </location>
</feature>
<feature type="transmembrane region" description="Helical" evidence="6">
    <location>
        <begin position="31"/>
        <end position="49"/>
    </location>
</feature>
<dbReference type="PANTHER" id="PTHR30482">
    <property type="entry name" value="HIGH-AFFINITY BRANCHED-CHAIN AMINO ACID TRANSPORT SYSTEM PERMEASE"/>
    <property type="match status" value="1"/>
</dbReference>
<dbReference type="CDD" id="cd06581">
    <property type="entry name" value="TM_PBP1_LivM_like"/>
    <property type="match status" value="1"/>
</dbReference>
<evidence type="ECO:0000313" key="8">
    <source>
        <dbReference type="Proteomes" id="UP001139516"/>
    </source>
</evidence>
<feature type="transmembrane region" description="Helical" evidence="6">
    <location>
        <begin position="6"/>
        <end position="24"/>
    </location>
</feature>
<feature type="transmembrane region" description="Helical" evidence="6">
    <location>
        <begin position="123"/>
        <end position="146"/>
    </location>
</feature>
<feature type="transmembrane region" description="Helical" evidence="6">
    <location>
        <begin position="84"/>
        <end position="103"/>
    </location>
</feature>
<name>A0A9X2BWZ3_9PROT</name>
<gene>
    <name evidence="7" type="ORF">M0638_08540</name>
</gene>
<keyword evidence="5 6" id="KW-0472">Membrane</keyword>
<feature type="transmembrane region" description="Helical" evidence="6">
    <location>
        <begin position="55"/>
        <end position="77"/>
    </location>
</feature>
<evidence type="ECO:0000256" key="1">
    <source>
        <dbReference type="ARBA" id="ARBA00004651"/>
    </source>
</evidence>
<evidence type="ECO:0000256" key="2">
    <source>
        <dbReference type="ARBA" id="ARBA00022475"/>
    </source>
</evidence>
<evidence type="ECO:0000256" key="6">
    <source>
        <dbReference type="SAM" id="Phobius"/>
    </source>
</evidence>
<comment type="subcellular location">
    <subcellularLocation>
        <location evidence="1">Cell membrane</location>
        <topology evidence="1">Multi-pass membrane protein</topology>
    </subcellularLocation>
</comment>
<comment type="caution">
    <text evidence="7">The sequence shown here is derived from an EMBL/GenBank/DDBJ whole genome shotgun (WGS) entry which is preliminary data.</text>
</comment>
<dbReference type="AlphaFoldDB" id="A0A9X2BWZ3"/>
<organism evidence="7 8">
    <name type="scientific">Roseomonas acroporae</name>
    <dbReference type="NCBI Taxonomy" id="2937791"/>
    <lineage>
        <taxon>Bacteria</taxon>
        <taxon>Pseudomonadati</taxon>
        <taxon>Pseudomonadota</taxon>
        <taxon>Alphaproteobacteria</taxon>
        <taxon>Acetobacterales</taxon>
        <taxon>Roseomonadaceae</taxon>
        <taxon>Roseomonas</taxon>
    </lineage>
</organism>
<dbReference type="InterPro" id="IPR001851">
    <property type="entry name" value="ABC_transp_permease"/>
</dbReference>
<dbReference type="PANTHER" id="PTHR30482:SF10">
    <property type="entry name" value="HIGH-AFFINITY BRANCHED-CHAIN AMINO ACID TRANSPORT PROTEIN BRAE"/>
    <property type="match status" value="1"/>
</dbReference>
<evidence type="ECO:0000256" key="4">
    <source>
        <dbReference type="ARBA" id="ARBA00022989"/>
    </source>
</evidence>
<feature type="transmembrane region" description="Helical" evidence="6">
    <location>
        <begin position="244"/>
        <end position="263"/>
    </location>
</feature>
<protein>
    <submittedName>
        <fullName evidence="7">Branched-chain amino acid ABC transporter permease</fullName>
    </submittedName>
</protein>
<evidence type="ECO:0000313" key="7">
    <source>
        <dbReference type="EMBL" id="MCK8784425.1"/>
    </source>
</evidence>
<dbReference type="Proteomes" id="UP001139516">
    <property type="component" value="Unassembled WGS sequence"/>
</dbReference>
<proteinExistence type="predicted"/>
<keyword evidence="3 6" id="KW-0812">Transmembrane</keyword>
<feature type="transmembrane region" description="Helical" evidence="6">
    <location>
        <begin position="167"/>
        <end position="189"/>
    </location>
</feature>
<dbReference type="RefSeq" id="WP_248666551.1">
    <property type="nucleotide sequence ID" value="NZ_JALPRX010000031.1"/>
</dbReference>
<dbReference type="Pfam" id="PF02653">
    <property type="entry name" value="BPD_transp_2"/>
    <property type="match status" value="1"/>
</dbReference>
<dbReference type="GO" id="GO:0015658">
    <property type="term" value="F:branched-chain amino acid transmembrane transporter activity"/>
    <property type="evidence" value="ECO:0007669"/>
    <property type="project" value="InterPro"/>
</dbReference>
<dbReference type="EMBL" id="JALPRX010000031">
    <property type="protein sequence ID" value="MCK8784425.1"/>
    <property type="molecule type" value="Genomic_DNA"/>
</dbReference>
<keyword evidence="8" id="KW-1185">Reference proteome</keyword>
<reference evidence="7" key="1">
    <citation type="submission" date="2022-04" db="EMBL/GenBank/DDBJ databases">
        <title>Roseomonas acroporae sp. nov., isolated from coral Acropora digitifera.</title>
        <authorList>
            <person name="Sun H."/>
        </authorList>
    </citation>
    <scope>NUCLEOTIDE SEQUENCE</scope>
    <source>
        <strain evidence="7">NAR14</strain>
    </source>
</reference>
<evidence type="ECO:0000256" key="5">
    <source>
        <dbReference type="ARBA" id="ARBA00023136"/>
    </source>
</evidence>
<dbReference type="InterPro" id="IPR043428">
    <property type="entry name" value="LivM-like"/>
</dbReference>